<feature type="region of interest" description="Disordered" evidence="1">
    <location>
        <begin position="1"/>
        <end position="60"/>
    </location>
</feature>
<evidence type="ECO:0000313" key="2">
    <source>
        <dbReference type="EMBL" id="CAF2167053.1"/>
    </source>
</evidence>
<evidence type="ECO:0000256" key="1">
    <source>
        <dbReference type="SAM" id="MobiDB-lite"/>
    </source>
</evidence>
<sequence>RFLLVGQDPVGSFSGSRLSDDHDYESDDDDDEEEEYKGSKEIVNINGDDGEKREDDDGRFGFCDDDGSCGRI</sequence>
<dbReference type="Proteomes" id="UP001295469">
    <property type="component" value="Chromosome A07"/>
</dbReference>
<dbReference type="EMBL" id="HG994361">
    <property type="protein sequence ID" value="CAF2167053.1"/>
    <property type="molecule type" value="Genomic_DNA"/>
</dbReference>
<accession>A0A816YYJ0</accession>
<gene>
    <name evidence="2" type="ORF">DARMORV10_A07P20430.1</name>
</gene>
<protein>
    <submittedName>
        <fullName evidence="2">(rape) hypothetical protein</fullName>
    </submittedName>
</protein>
<organism evidence="2">
    <name type="scientific">Brassica napus</name>
    <name type="common">Rape</name>
    <dbReference type="NCBI Taxonomy" id="3708"/>
    <lineage>
        <taxon>Eukaryota</taxon>
        <taxon>Viridiplantae</taxon>
        <taxon>Streptophyta</taxon>
        <taxon>Embryophyta</taxon>
        <taxon>Tracheophyta</taxon>
        <taxon>Spermatophyta</taxon>
        <taxon>Magnoliopsida</taxon>
        <taxon>eudicotyledons</taxon>
        <taxon>Gunneridae</taxon>
        <taxon>Pentapetalae</taxon>
        <taxon>rosids</taxon>
        <taxon>malvids</taxon>
        <taxon>Brassicales</taxon>
        <taxon>Brassicaceae</taxon>
        <taxon>Brassiceae</taxon>
        <taxon>Brassica</taxon>
    </lineage>
</organism>
<name>A0A816YYJ0_BRANA</name>
<feature type="non-terminal residue" evidence="2">
    <location>
        <position position="1"/>
    </location>
</feature>
<feature type="compositionally biased region" description="Acidic residues" evidence="1">
    <location>
        <begin position="22"/>
        <end position="35"/>
    </location>
</feature>
<feature type="compositionally biased region" description="Basic and acidic residues" evidence="1">
    <location>
        <begin position="49"/>
        <end position="59"/>
    </location>
</feature>
<proteinExistence type="predicted"/>
<dbReference type="AlphaFoldDB" id="A0A816YYJ0"/>
<reference evidence="2" key="1">
    <citation type="submission" date="2021-01" db="EMBL/GenBank/DDBJ databases">
        <authorList>
            <consortium name="Genoscope - CEA"/>
            <person name="William W."/>
        </authorList>
    </citation>
    <scope>NUCLEOTIDE SEQUENCE</scope>
</reference>